<name>A0A2M8AE98_9BACT</name>
<feature type="non-terminal residue" evidence="1">
    <location>
        <position position="1"/>
    </location>
</feature>
<protein>
    <submittedName>
        <fullName evidence="1">Uncharacterized protein</fullName>
    </submittedName>
</protein>
<sequence length="372" mass="43642">YGLLKDLPRISDSAKIETKRLIENFNESQKNGSVIFKKPNRTEKILPLKETSEKLAVLSLSFGKDSLLSYGISREIGLDIYPVFINDMGKYNPNEFEIKKKIAESFSKEQKPVFILLDETDNLFRSKEMKEKIEELDGTNAMLTFALELTPLAYSHGAKYIIFGNERNLSNYFINKEGFRVYPSYDQSSIYMKRENQHLKKLTDGNIQILSLVEPIYNIAEMKILYHRYPELLKYVMSCSSKKLSNEKWCYRCPMCAKAFLYSVAVGGDPKKMGFRKNLFEMKYKNLYPVFTSEIERVYEKPPRVKEEESLAFYLALRNGQKGELIDLFKQKYLKRVEKKEKELREKYFGIHPSQILPPELKDKVLRIYEEE</sequence>
<reference evidence="2" key="1">
    <citation type="submission" date="2017-09" db="EMBL/GenBank/DDBJ databases">
        <title>Depth-based differentiation of microbial function through sediment-hosted aquifers and enrichment of novel symbionts in the deep terrestrial subsurface.</title>
        <authorList>
            <person name="Probst A.J."/>
            <person name="Ladd B."/>
            <person name="Jarett J.K."/>
            <person name="Geller-Mcgrath D.E."/>
            <person name="Sieber C.M.K."/>
            <person name="Emerson J.B."/>
            <person name="Anantharaman K."/>
            <person name="Thomas B.C."/>
            <person name="Malmstrom R."/>
            <person name="Stieglmeier M."/>
            <person name="Klingl A."/>
            <person name="Woyke T."/>
            <person name="Ryan C.M."/>
            <person name="Banfield J.F."/>
        </authorList>
    </citation>
    <scope>NUCLEOTIDE SEQUENCE [LARGE SCALE GENOMIC DNA]</scope>
</reference>
<accession>A0A2M8AE98</accession>
<proteinExistence type="predicted"/>
<comment type="caution">
    <text evidence="1">The sequence shown here is derived from an EMBL/GenBank/DDBJ whole genome shotgun (WGS) entry which is preliminary data.</text>
</comment>
<evidence type="ECO:0000313" key="1">
    <source>
        <dbReference type="EMBL" id="PJB15889.1"/>
    </source>
</evidence>
<gene>
    <name evidence="1" type="ORF">CO116_03030</name>
</gene>
<dbReference type="InterPro" id="IPR014729">
    <property type="entry name" value="Rossmann-like_a/b/a_fold"/>
</dbReference>
<dbReference type="Proteomes" id="UP000230611">
    <property type="component" value="Unassembled WGS sequence"/>
</dbReference>
<evidence type="ECO:0000313" key="2">
    <source>
        <dbReference type="Proteomes" id="UP000230611"/>
    </source>
</evidence>
<dbReference type="Gene3D" id="3.40.50.620">
    <property type="entry name" value="HUPs"/>
    <property type="match status" value="1"/>
</dbReference>
<organism evidence="1 2">
    <name type="scientific">Candidatus Falkowbacteria bacterium CG_4_9_14_3_um_filter_38_19</name>
    <dbReference type="NCBI Taxonomy" id="1974559"/>
    <lineage>
        <taxon>Bacteria</taxon>
        <taxon>Candidatus Falkowiibacteriota</taxon>
    </lineage>
</organism>
<feature type="non-terminal residue" evidence="1">
    <location>
        <position position="372"/>
    </location>
</feature>
<dbReference type="EMBL" id="PFUO01000136">
    <property type="protein sequence ID" value="PJB15889.1"/>
    <property type="molecule type" value="Genomic_DNA"/>
</dbReference>
<dbReference type="AlphaFoldDB" id="A0A2M8AE98"/>